<dbReference type="Pfam" id="PF01569">
    <property type="entry name" value="PAP2"/>
    <property type="match status" value="1"/>
</dbReference>
<comment type="catalytic activity">
    <reaction evidence="3">
        <text>di-trans,octa-cis-undecaprenyl diphosphate + H2O = di-trans,octa-cis-undecaprenyl phosphate + phosphate + H(+)</text>
        <dbReference type="Rhea" id="RHEA:28094"/>
        <dbReference type="ChEBI" id="CHEBI:15377"/>
        <dbReference type="ChEBI" id="CHEBI:15378"/>
        <dbReference type="ChEBI" id="CHEBI:43474"/>
        <dbReference type="ChEBI" id="CHEBI:58405"/>
        <dbReference type="ChEBI" id="CHEBI:60392"/>
        <dbReference type="EC" id="3.6.1.27"/>
    </reaction>
</comment>
<dbReference type="EC" id="3.6.1.27" evidence="1"/>
<evidence type="ECO:0000259" key="5">
    <source>
        <dbReference type="SMART" id="SM00014"/>
    </source>
</evidence>
<keyword evidence="4" id="KW-0472">Membrane</keyword>
<protein>
    <recommendedName>
        <fullName evidence="1">undecaprenyl-diphosphate phosphatase</fullName>
        <ecNumber evidence="1">3.6.1.27</ecNumber>
    </recommendedName>
    <alternativeName>
        <fullName evidence="2">Undecaprenyl pyrophosphate phosphatase</fullName>
    </alternativeName>
</protein>
<dbReference type="RefSeq" id="WP_096526897.1">
    <property type="nucleotide sequence ID" value="NZ_AP014836.1"/>
</dbReference>
<sequence>MRKRYHKQPPSYRIIPNLVHGAAVSLGIGVFVILAYAVYQHENFWFDVPILSFFAAHQTDVFTYFFLIVTSLGSDIVLFPLGIVIFGFLLRYAYYLEAILLSVGFSGAGFINHKIKFFIHRERPDLFPPLQKYTGFSFPSGHTSEITAFALCLFLIISRIWPWPHWRWPVTIFLSALVILVASSRLYLQAHYPSDVLGGFLVALIWVFSLDTLIQVIFKLKYQNRRGEE</sequence>
<dbReference type="EMBL" id="AP014836">
    <property type="protein sequence ID" value="BAW80345.1"/>
    <property type="molecule type" value="Genomic_DNA"/>
</dbReference>
<dbReference type="CDD" id="cd03392">
    <property type="entry name" value="PAP2_like_2"/>
    <property type="match status" value="1"/>
</dbReference>
<evidence type="ECO:0000256" key="3">
    <source>
        <dbReference type="ARBA" id="ARBA00047594"/>
    </source>
</evidence>
<organism evidence="6 7">
    <name type="scientific">Candidatus Nitrosoglobus terrae</name>
    <dbReference type="NCBI Taxonomy" id="1630141"/>
    <lineage>
        <taxon>Bacteria</taxon>
        <taxon>Pseudomonadati</taxon>
        <taxon>Pseudomonadota</taxon>
        <taxon>Gammaproteobacteria</taxon>
        <taxon>Chromatiales</taxon>
        <taxon>Chromatiaceae</taxon>
        <taxon>Candidatus Nitrosoglobus</taxon>
    </lineage>
</organism>
<keyword evidence="7" id="KW-1185">Reference proteome</keyword>
<reference evidence="6 7" key="1">
    <citation type="journal article" date="2017" name="ISME J.">
        <title>An acid-tolerant ammonia-oxidizing ?-proteobacterium from soil.</title>
        <authorList>
            <person name="Hayatsu M."/>
            <person name="Tago K."/>
            <person name="Uchiyama I."/>
            <person name="Toyoda A."/>
            <person name="Wang Y."/>
            <person name="Shimomura Y."/>
            <person name="Okubo T."/>
            <person name="Kurisu F."/>
            <person name="Hirono Y."/>
            <person name="Nonaka K."/>
            <person name="Akiyama H."/>
            <person name="Itoh T."/>
            <person name="Takami H."/>
        </authorList>
    </citation>
    <scope>NUCLEOTIDE SEQUENCE [LARGE SCALE GENOMIC DNA]</scope>
    <source>
        <strain evidence="6 7">TAO100</strain>
    </source>
</reference>
<evidence type="ECO:0000313" key="6">
    <source>
        <dbReference type="EMBL" id="BAW80345.1"/>
    </source>
</evidence>
<proteinExistence type="predicted"/>
<keyword evidence="4" id="KW-1133">Transmembrane helix</keyword>
<dbReference type="Gene3D" id="1.20.144.10">
    <property type="entry name" value="Phosphatidic acid phosphatase type 2/haloperoxidase"/>
    <property type="match status" value="2"/>
</dbReference>
<name>A0A1Q2SMH0_9GAMM</name>
<gene>
    <name evidence="6" type="ORF">TAO_0975</name>
</gene>
<feature type="transmembrane region" description="Helical" evidence="4">
    <location>
        <begin position="21"/>
        <end position="41"/>
    </location>
</feature>
<dbReference type="InterPro" id="IPR000326">
    <property type="entry name" value="PAP2/HPO"/>
</dbReference>
<dbReference type="InterPro" id="IPR036938">
    <property type="entry name" value="PAP2/HPO_sf"/>
</dbReference>
<evidence type="ECO:0000256" key="1">
    <source>
        <dbReference type="ARBA" id="ARBA00012374"/>
    </source>
</evidence>
<dbReference type="SMART" id="SM00014">
    <property type="entry name" value="acidPPc"/>
    <property type="match status" value="1"/>
</dbReference>
<feature type="transmembrane region" description="Helical" evidence="4">
    <location>
        <begin position="200"/>
        <end position="218"/>
    </location>
</feature>
<feature type="domain" description="Phosphatidic acid phosphatase type 2/haloperoxidase" evidence="5">
    <location>
        <begin position="98"/>
        <end position="211"/>
    </location>
</feature>
<dbReference type="Proteomes" id="UP000243679">
    <property type="component" value="Chromosome"/>
</dbReference>
<accession>A0A1Q2SMH0</accession>
<feature type="transmembrane region" description="Helical" evidence="4">
    <location>
        <begin position="168"/>
        <end position="188"/>
    </location>
</feature>
<dbReference type="SUPFAM" id="SSF48317">
    <property type="entry name" value="Acid phosphatase/Vanadium-dependent haloperoxidase"/>
    <property type="match status" value="1"/>
</dbReference>
<evidence type="ECO:0000256" key="4">
    <source>
        <dbReference type="SAM" id="Phobius"/>
    </source>
</evidence>
<evidence type="ECO:0000313" key="7">
    <source>
        <dbReference type="Proteomes" id="UP000243679"/>
    </source>
</evidence>
<dbReference type="KEGG" id="ntt:TAO_0975"/>
<feature type="transmembrane region" description="Helical" evidence="4">
    <location>
        <begin position="61"/>
        <end position="86"/>
    </location>
</feature>
<dbReference type="GO" id="GO:0050380">
    <property type="term" value="F:undecaprenyl-diphosphatase activity"/>
    <property type="evidence" value="ECO:0007669"/>
    <property type="project" value="UniProtKB-EC"/>
</dbReference>
<feature type="transmembrane region" description="Helical" evidence="4">
    <location>
        <begin position="93"/>
        <end position="113"/>
    </location>
</feature>
<dbReference type="OrthoDB" id="9780918at2"/>
<dbReference type="AlphaFoldDB" id="A0A1Q2SMH0"/>
<keyword evidence="4" id="KW-0812">Transmembrane</keyword>
<dbReference type="PANTHER" id="PTHR14969:SF13">
    <property type="entry name" value="AT30094P"/>
    <property type="match status" value="1"/>
</dbReference>
<dbReference type="PANTHER" id="PTHR14969">
    <property type="entry name" value="SPHINGOSINE-1-PHOSPHATE PHOSPHOHYDROLASE"/>
    <property type="match status" value="1"/>
</dbReference>
<evidence type="ECO:0000256" key="2">
    <source>
        <dbReference type="ARBA" id="ARBA00032707"/>
    </source>
</evidence>